<feature type="region of interest" description="Disordered" evidence="1">
    <location>
        <begin position="1"/>
        <end position="21"/>
    </location>
</feature>
<dbReference type="EMBL" id="KN817668">
    <property type="protein sequence ID" value="KJA14718.1"/>
    <property type="molecule type" value="Genomic_DNA"/>
</dbReference>
<dbReference type="Proteomes" id="UP000054270">
    <property type="component" value="Unassembled WGS sequence"/>
</dbReference>
<sequence length="197" mass="21450">MPKSGDDKSGGNSGGGKSNSDTGVIVGAVIGGLALIIIFVFAILILRLRARRIYANAASAQFIKRHPPVTVVPTPPPDARRLSVHKERPRPPRYFPPLSVTSEARSINSFDPPSTLRVPRAGRSPIRDYFAPAISSYGLPGDDIYDSRRSQLTVENLRRYTQLGMTYKNKDAVGASSFSRNAVAKDARTKLDTPILF</sequence>
<gene>
    <name evidence="3" type="ORF">HYPSUDRAFT_208498</name>
</gene>
<name>A0A0D2LV87_HYPSF</name>
<organism evidence="3 4">
    <name type="scientific">Hypholoma sublateritium (strain FD-334 SS-4)</name>
    <dbReference type="NCBI Taxonomy" id="945553"/>
    <lineage>
        <taxon>Eukaryota</taxon>
        <taxon>Fungi</taxon>
        <taxon>Dikarya</taxon>
        <taxon>Basidiomycota</taxon>
        <taxon>Agaricomycotina</taxon>
        <taxon>Agaricomycetes</taxon>
        <taxon>Agaricomycetidae</taxon>
        <taxon>Agaricales</taxon>
        <taxon>Agaricineae</taxon>
        <taxon>Strophariaceae</taxon>
        <taxon>Hypholoma</taxon>
    </lineage>
</organism>
<reference evidence="4" key="1">
    <citation type="submission" date="2014-04" db="EMBL/GenBank/DDBJ databases">
        <title>Evolutionary Origins and Diversification of the Mycorrhizal Mutualists.</title>
        <authorList>
            <consortium name="DOE Joint Genome Institute"/>
            <consortium name="Mycorrhizal Genomics Consortium"/>
            <person name="Kohler A."/>
            <person name="Kuo A."/>
            <person name="Nagy L.G."/>
            <person name="Floudas D."/>
            <person name="Copeland A."/>
            <person name="Barry K.W."/>
            <person name="Cichocki N."/>
            <person name="Veneault-Fourrey C."/>
            <person name="LaButti K."/>
            <person name="Lindquist E.A."/>
            <person name="Lipzen A."/>
            <person name="Lundell T."/>
            <person name="Morin E."/>
            <person name="Murat C."/>
            <person name="Riley R."/>
            <person name="Ohm R."/>
            <person name="Sun H."/>
            <person name="Tunlid A."/>
            <person name="Henrissat B."/>
            <person name="Grigoriev I.V."/>
            <person name="Hibbett D.S."/>
            <person name="Martin F."/>
        </authorList>
    </citation>
    <scope>NUCLEOTIDE SEQUENCE [LARGE SCALE GENOMIC DNA]</scope>
    <source>
        <strain evidence="4">FD-334 SS-4</strain>
    </source>
</reference>
<evidence type="ECO:0000313" key="4">
    <source>
        <dbReference type="Proteomes" id="UP000054270"/>
    </source>
</evidence>
<keyword evidence="4" id="KW-1185">Reference proteome</keyword>
<feature type="transmembrane region" description="Helical" evidence="2">
    <location>
        <begin position="24"/>
        <end position="46"/>
    </location>
</feature>
<keyword evidence="2" id="KW-1133">Transmembrane helix</keyword>
<keyword evidence="2" id="KW-0472">Membrane</keyword>
<evidence type="ECO:0000256" key="2">
    <source>
        <dbReference type="SAM" id="Phobius"/>
    </source>
</evidence>
<keyword evidence="2" id="KW-0812">Transmembrane</keyword>
<dbReference type="AlphaFoldDB" id="A0A0D2LV87"/>
<proteinExistence type="predicted"/>
<protein>
    <submittedName>
        <fullName evidence="3">Uncharacterized protein</fullName>
    </submittedName>
</protein>
<accession>A0A0D2LV87</accession>
<feature type="compositionally biased region" description="Basic and acidic residues" evidence="1">
    <location>
        <begin position="78"/>
        <end position="90"/>
    </location>
</feature>
<evidence type="ECO:0000256" key="1">
    <source>
        <dbReference type="SAM" id="MobiDB-lite"/>
    </source>
</evidence>
<evidence type="ECO:0000313" key="3">
    <source>
        <dbReference type="EMBL" id="KJA14718.1"/>
    </source>
</evidence>
<feature type="region of interest" description="Disordered" evidence="1">
    <location>
        <begin position="71"/>
        <end position="98"/>
    </location>
</feature>